<evidence type="ECO:0000313" key="6">
    <source>
        <dbReference type="Proteomes" id="UP000658980"/>
    </source>
</evidence>
<dbReference type="PANTHER" id="PTHR43792">
    <property type="entry name" value="GNAT FAMILY, PUTATIVE (AFU_ORTHOLOGUE AFUA_3G00765)-RELATED-RELATED"/>
    <property type="match status" value="1"/>
</dbReference>
<evidence type="ECO:0000313" key="5">
    <source>
        <dbReference type="EMBL" id="MBD8015549.1"/>
    </source>
</evidence>
<sequence>MELSIKLIKESDAESLLEFETENRYFFEQMVPSRGDDYYTFEVFRKRHQKLLIEQENGFAKFYLIKNDSGGILGRVNLVDIDKVNNSADVGFRVGEPDVGKGIGDKALKLLLRTNLPVRQIRGKTTTVNHASQKVLEKNGFKQVGISKEEFEMNDQKVRFVHYLWS</sequence>
<evidence type="ECO:0000256" key="3">
    <source>
        <dbReference type="ARBA" id="ARBA00038502"/>
    </source>
</evidence>
<reference evidence="5 6" key="1">
    <citation type="submission" date="2020-08" db="EMBL/GenBank/DDBJ databases">
        <title>A Genomic Blueprint of the Chicken Gut Microbiome.</title>
        <authorList>
            <person name="Gilroy R."/>
            <person name="Ravi A."/>
            <person name="Getino M."/>
            <person name="Pursley I."/>
            <person name="Horton D.L."/>
            <person name="Alikhan N.-F."/>
            <person name="Baker D."/>
            <person name="Gharbi K."/>
            <person name="Hall N."/>
            <person name="Watson M."/>
            <person name="Adriaenssens E.M."/>
            <person name="Foster-Nyarko E."/>
            <person name="Jarju S."/>
            <person name="Secka A."/>
            <person name="Antonio M."/>
            <person name="Oren A."/>
            <person name="Chaudhuri R."/>
            <person name="La Ragione R.M."/>
            <person name="Hildebrand F."/>
            <person name="Pallen M.J."/>
        </authorList>
    </citation>
    <scope>NUCLEOTIDE SEQUENCE [LARGE SCALE GENOMIC DNA]</scope>
    <source>
        <strain evidence="5 6">Sa1BUA13</strain>
    </source>
</reference>
<dbReference type="Proteomes" id="UP000658980">
    <property type="component" value="Unassembled WGS sequence"/>
</dbReference>
<gene>
    <name evidence="5" type="ORF">H9630_12045</name>
</gene>
<dbReference type="InterPro" id="IPR051531">
    <property type="entry name" value="N-acetyltransferase"/>
</dbReference>
<evidence type="ECO:0000259" key="4">
    <source>
        <dbReference type="PROSITE" id="PS51186"/>
    </source>
</evidence>
<comment type="caution">
    <text evidence="5">The sequence shown here is derived from an EMBL/GenBank/DDBJ whole genome shotgun (WGS) entry which is preliminary data.</text>
</comment>
<dbReference type="InterPro" id="IPR000182">
    <property type="entry name" value="GNAT_dom"/>
</dbReference>
<dbReference type="Pfam" id="PF13302">
    <property type="entry name" value="Acetyltransf_3"/>
    <property type="match status" value="1"/>
</dbReference>
<name>A0ABR8WEU3_9BACL</name>
<protein>
    <submittedName>
        <fullName evidence="5">GNAT family N-acetyltransferase</fullName>
    </submittedName>
</protein>
<keyword evidence="2" id="KW-0012">Acyltransferase</keyword>
<evidence type="ECO:0000256" key="2">
    <source>
        <dbReference type="ARBA" id="ARBA00023315"/>
    </source>
</evidence>
<dbReference type="Gene3D" id="3.40.630.30">
    <property type="match status" value="1"/>
</dbReference>
<dbReference type="PROSITE" id="PS51186">
    <property type="entry name" value="GNAT"/>
    <property type="match status" value="1"/>
</dbReference>
<dbReference type="InterPro" id="IPR016181">
    <property type="entry name" value="Acyl_CoA_acyltransferase"/>
</dbReference>
<organism evidence="5 6">
    <name type="scientific">Planococcus wigleyi</name>
    <dbReference type="NCBI Taxonomy" id="2762216"/>
    <lineage>
        <taxon>Bacteria</taxon>
        <taxon>Bacillati</taxon>
        <taxon>Bacillota</taxon>
        <taxon>Bacilli</taxon>
        <taxon>Bacillales</taxon>
        <taxon>Caryophanaceae</taxon>
        <taxon>Planococcus</taxon>
    </lineage>
</organism>
<dbReference type="RefSeq" id="WP_191716049.1">
    <property type="nucleotide sequence ID" value="NZ_JACSPU010000004.1"/>
</dbReference>
<dbReference type="PANTHER" id="PTHR43792:SF8">
    <property type="entry name" value="[RIBOSOMAL PROTEIN US5]-ALANINE N-ACETYLTRANSFERASE"/>
    <property type="match status" value="1"/>
</dbReference>
<evidence type="ECO:0000256" key="1">
    <source>
        <dbReference type="ARBA" id="ARBA00022679"/>
    </source>
</evidence>
<dbReference type="EMBL" id="JACSPU010000004">
    <property type="protein sequence ID" value="MBD8015549.1"/>
    <property type="molecule type" value="Genomic_DNA"/>
</dbReference>
<proteinExistence type="inferred from homology"/>
<keyword evidence="1" id="KW-0808">Transferase</keyword>
<feature type="domain" description="N-acetyltransferase" evidence="4">
    <location>
        <begin position="3"/>
        <end position="166"/>
    </location>
</feature>
<accession>A0ABR8WEU3</accession>
<comment type="similarity">
    <text evidence="3">Belongs to the acetyltransferase family. RimJ subfamily.</text>
</comment>
<keyword evidence="6" id="KW-1185">Reference proteome</keyword>
<dbReference type="SUPFAM" id="SSF55729">
    <property type="entry name" value="Acyl-CoA N-acyltransferases (Nat)"/>
    <property type="match status" value="1"/>
</dbReference>